<feature type="compositionally biased region" description="Low complexity" evidence="1">
    <location>
        <begin position="176"/>
        <end position="191"/>
    </location>
</feature>
<proteinExistence type="predicted"/>
<sequence>MDESSDIVTFGPSTSMVEEQDTERHNIVDTEYNLKNKQEQRDDFLELFKGQMDEFNHSLVRGFDVMSNQMQNLIGIMSRKTDDSQDMSRRQMADPINRVEANSNVENRQERNIAHTIGVETETNDLSKKIDEVIKKIDRVSNEVETLKSKETRSQEFNGNNRNYDVEPRAQGSWSKFNKGNNFNRNGGTNNQYTPRGQANGSNRYDQKQNSNQGNWQRSTLGDKDRQTVQFPQRRF</sequence>
<comment type="caution">
    <text evidence="2">The sequence shown here is derived from an EMBL/GenBank/DDBJ whole genome shotgun (WGS) entry which is preliminary data.</text>
</comment>
<protein>
    <submittedName>
        <fullName evidence="2">Uncharacterized protein</fullName>
    </submittedName>
</protein>
<dbReference type="EMBL" id="CAJPWZ010000284">
    <property type="protein sequence ID" value="CAG2189088.1"/>
    <property type="molecule type" value="Genomic_DNA"/>
</dbReference>
<gene>
    <name evidence="2" type="ORF">MEDL_4484</name>
</gene>
<feature type="region of interest" description="Disordered" evidence="1">
    <location>
        <begin position="149"/>
        <end position="236"/>
    </location>
</feature>
<feature type="compositionally biased region" description="Polar residues" evidence="1">
    <location>
        <begin position="192"/>
        <end position="220"/>
    </location>
</feature>
<dbReference type="Proteomes" id="UP000683360">
    <property type="component" value="Unassembled WGS sequence"/>
</dbReference>
<organism evidence="2 3">
    <name type="scientific">Mytilus edulis</name>
    <name type="common">Blue mussel</name>
    <dbReference type="NCBI Taxonomy" id="6550"/>
    <lineage>
        <taxon>Eukaryota</taxon>
        <taxon>Metazoa</taxon>
        <taxon>Spiralia</taxon>
        <taxon>Lophotrochozoa</taxon>
        <taxon>Mollusca</taxon>
        <taxon>Bivalvia</taxon>
        <taxon>Autobranchia</taxon>
        <taxon>Pteriomorphia</taxon>
        <taxon>Mytilida</taxon>
        <taxon>Mytiloidea</taxon>
        <taxon>Mytilidae</taxon>
        <taxon>Mytilinae</taxon>
        <taxon>Mytilus</taxon>
    </lineage>
</organism>
<name>A0A8S3Q3P0_MYTED</name>
<evidence type="ECO:0000256" key="1">
    <source>
        <dbReference type="SAM" id="MobiDB-lite"/>
    </source>
</evidence>
<evidence type="ECO:0000313" key="3">
    <source>
        <dbReference type="Proteomes" id="UP000683360"/>
    </source>
</evidence>
<dbReference type="OrthoDB" id="6625979at2759"/>
<reference evidence="2" key="1">
    <citation type="submission" date="2021-03" db="EMBL/GenBank/DDBJ databases">
        <authorList>
            <person name="Bekaert M."/>
        </authorList>
    </citation>
    <scope>NUCLEOTIDE SEQUENCE</scope>
</reference>
<accession>A0A8S3Q3P0</accession>
<evidence type="ECO:0000313" key="2">
    <source>
        <dbReference type="EMBL" id="CAG2189088.1"/>
    </source>
</evidence>
<dbReference type="AlphaFoldDB" id="A0A8S3Q3P0"/>
<keyword evidence="3" id="KW-1185">Reference proteome</keyword>